<evidence type="ECO:0000256" key="1">
    <source>
        <dbReference type="ARBA" id="ARBA00007234"/>
    </source>
</evidence>
<dbReference type="GO" id="GO:0005634">
    <property type="term" value="C:nucleus"/>
    <property type="evidence" value="ECO:0007669"/>
    <property type="project" value="TreeGrafter"/>
</dbReference>
<feature type="region of interest" description="Disordered" evidence="2">
    <location>
        <begin position="2960"/>
        <end position="3014"/>
    </location>
</feature>
<evidence type="ECO:0000313" key="5">
    <source>
        <dbReference type="EMBL" id="KAF9534286.1"/>
    </source>
</evidence>
<dbReference type="InterPro" id="IPR050517">
    <property type="entry name" value="DDR_Repair_Kinase"/>
</dbReference>
<dbReference type="InterPro" id="IPR000403">
    <property type="entry name" value="PI3/4_kinase_cat_dom"/>
</dbReference>
<feature type="domain" description="FAT" evidence="4">
    <location>
        <begin position="2394"/>
        <end position="2948"/>
    </location>
</feature>
<dbReference type="InterPro" id="IPR046805">
    <property type="entry name" value="Tra1_ring"/>
</dbReference>
<name>A0A9P6JV97_9AGAR</name>
<dbReference type="PANTHER" id="PTHR11139:SF1">
    <property type="entry name" value="TRANSFORMATION_TRANSCRIPTION DOMAIN-ASSOCIATED PROTEIN"/>
    <property type="match status" value="1"/>
</dbReference>
<feature type="domain" description="PI3K/PI4K catalytic" evidence="3">
    <location>
        <begin position="3186"/>
        <end position="3517"/>
    </location>
</feature>
<dbReference type="GO" id="GO:0006355">
    <property type="term" value="P:regulation of DNA-templated transcription"/>
    <property type="evidence" value="ECO:0007669"/>
    <property type="project" value="TreeGrafter"/>
</dbReference>
<proteinExistence type="inferred from homology"/>
<dbReference type="Pfam" id="PF20175">
    <property type="entry name" value="Tra1_central"/>
    <property type="match status" value="1"/>
</dbReference>
<dbReference type="GO" id="GO:0035267">
    <property type="term" value="C:NuA4 histone acetyltransferase complex"/>
    <property type="evidence" value="ECO:0007669"/>
    <property type="project" value="TreeGrafter"/>
</dbReference>
<dbReference type="GO" id="GO:0000124">
    <property type="term" value="C:SAGA complex"/>
    <property type="evidence" value="ECO:0007669"/>
    <property type="project" value="TreeGrafter"/>
</dbReference>
<dbReference type="Gene3D" id="1.10.1070.11">
    <property type="entry name" value="Phosphatidylinositol 3-/4-kinase, catalytic domain"/>
    <property type="match status" value="1"/>
</dbReference>
<dbReference type="Pfam" id="PF00454">
    <property type="entry name" value="PI3_PI4_kinase"/>
    <property type="match status" value="1"/>
</dbReference>
<feature type="region of interest" description="Disordered" evidence="2">
    <location>
        <begin position="454"/>
        <end position="478"/>
    </location>
</feature>
<sequence>MAAPSPMEVTPTSTAPSDLEIRIARLADPNIELRTKHAVACEIREMLETVRDSESNRALPYLVQALVDLLRSGDPSFQKDSTEYQFRRVLFETLNRLPVNDAVRSKLPAIWGCMVHILRNDNEENGTTASKTMVDLVRGYRALTEENVSDFLNIFQEAFANMKGLVHQYLADDSPSLDTNISLPASRSFKVLGEMAMVMVIMSQIHRNLVASAIQGTTDPAFEVLDLECPPQHKAREDLEAMGGVWAGMSPTIRNAGVYSDFIYAQIKMLSYLAYVMRFSGDIPDSYGERLVLSALRLLQDCPANGIPLRKELMVVFRHLMGTPHRRALFEHLDKLFDERVLLGTGLASRENLRVPVFTAVADLVHHVKNELSAAQLGRIVCVFSAMMHKPSLGYSLHILFAKMMFGLTDAIVAKENAQGAAKLLEALFQTCLEKLESLGIVYSEIRPVLEANKEKEKDKVDKEKSEMEKEKDKGREEKANIRAAEVISDASLIEKARPVGSAVYAIEKPEEVIHELRLVFRAVLHGFRTCLQSMKKCEAPAPDGTLISRFFEGSLQCLSFFDTDPKATEQNEPIEMFGLVLTDVNLHVFQEVWTQKMGLFFECAQKRIMLLNVCQFLFAREPTSSTLLAIVLRFLVERLPELGEYDDLTAAATIRLYKMAFGAVGLQPAANEPILASHVGKLLMDCFPLAAKASKPTNYFHLLRALFRAIGVGGGRYELLYNAVVPLLPEMLDSLNRQLLASDGQTRDMIVELCLTVPLRLTHLLPHLSYLMQPLALALRGNPDLVSQGLRTLELCIDNLTPDFLDPTLSTVLRELMEALFSHLKPLPAAHHPAHTTIRILGKLGGRNRRLLSKEPALSYRHHSDPAKLAVSFSGLVETIDMGPAALLAARNISKASNVDRQHAYKYLETCLSLLFHEGIKGRNVEDTCVAIIEGLFEALHLEGVAETAEAFIRKFGKTIFEQDIARNHSRIPGARVTPTVLLSCYLDAVPHALARDQSQQAEKARDIIASIIADLVAMNKQPGVLIQDIMLILHQMANRFTALCLDDSWTRKSAGCTGIKIMTTTPEIGARWVLEREFDLLRTLLHVLKDLPPDLPRNTDEVVEVLVSILDISTKHLDLNGENAQQSRQKLINTVGIFFPELQSPNLLVRQAAQKCIGILVEFSGRPPYEVLLPHRDRLLMGIYTKPLRALPFSKQIGMIEAIRYCVSLDPPLVEFNDELLRLLHETLALADADDAQLLGPRNIRQGSLEVIKLRVACIKLLTAAMPLTDFFSRYAQTRQRVTSVYFKSLYSPSPEVKDVAHEGLRMVLTHQSRLPKELLQTGLRPILMNLADPKRLSVPGLEGLARLLELLTNYFKVEIGHKLLDHFRIVADPQLLQDSSKLSLADNEGITKLVRLANIFHLLPSAANIFLEPLVNAIVQTESQMHFSTQSPFSEPLARYLDRYPSEGVDFFLRHLSYSRQLRTLRSILQANLAPNLLREFASRTPMLVSRLQTSTANANDRNVVLAILCIFEDISSLTPSWIADNGYAIDALVDLWQSSMPSAEQLPPIVNDVVQRYNLVLSIFTRAMRESPRIDLLFEITSVFSFSLGIDVVGTTRFLYDHVASSEDTFFKRNVLMRFLLWFNNSTYSEIQRAYFLRYVVSPILLVQATRQKDKEILIDSDFVGQIHRLIWIPMNESTSLSETSDLYKIEILHLTTILVQHYSDLLEDSKKDIMKGSWSYISFCDDAIVKQTAYLLAAHFFAAFPTPQKFILKAWTGLLRSPHSEGRIALRHEALAILAPSLPKSETSETGPPLWARTTRKLLVEEGVGSMITIYHLITKQPHLFYPVRALFVPHIANSLNKLGMTPTAGLDSRLLSIEILQVIYDWEEQASQLAKKLPVGEQLVNDAPWLTPLNLRENMVSYLVRLTTATHDPASRITLLPKAFSLLQRIVSPNGWTDVTVGLRFFSRALEQNDIPGDTPNLMALAISAAKVLQVISAEQSDAWYQSNASILQKLIRKGLLSEDSNLQESLQPIFDQLIRLYPLPKEDDEAHPEMAEFHTFVYSAVNDGLRNSTSLPGVLNILKSIVKVIPERIEPFSAALMKLLSKFTKEHIHASSGTAPTNDPNVRFVMVILDICNESVNFLGEQRRWLLSTLSVLADKSKSITLCKYVLDLLRTWALHRQEAYPTMKEKSIILQKMALYENRGEQVFHPYLDLIYDIYHEPSLRRSDLTNRLEQSFLLGCRAKDATLREKFMDLLDVSIPRSLFGRITYIFGVQNWEALADQNWIYLAIHLILGASDNDLPSTHERNKALQFATIHLPALHQVLRPLQRLLYLDPQAAHDTWVSLFPAIWACLSRREQSEITNHMVVLLSRDYHSKQAFVRPNIIQTLLSGVQSCSPPMILPPHLVKYLAKAFGAWHVGLDLLEKSLDTAKDDEITICDHIYDSLADVYAELAEEDMFYGLWRRRSVRPETNIGLAFEQSGMWDQASQTYEAAQSRVRAGAIPFSETEFCLWEDHWILAAEKLQNWDILYDFAQGEGNQELTLECAWRIKDWNENRERLEEQIGQLPEIPTPRRRVFEAYIALLKMPGALDKNVDFTKFLEDAMQLSLRKWVGLPPQFSVAHVPLLQHFQQFVELQEAVQIFGSLSQTTAANLEKKSSELKMVLQAWRERLPNIYDDINIWSDLVAWRQNVFHSINNAYMPLISNANQGGSNNSNTYGYRGYHETAWIINRFAHVARKHDLLDVCFTALTKIYTLPNIEISEAFLKLREQARAHYQKPNDFQAGLEVINNTNLMFFSTGQKAEFYTLKGMFHSKLARNEEATLAFGQAVQLDMGQPKAWAEWGRFSDRVFKESPNDLNQAANAVSCYLQAAGLYKNGKSRPLLARILWLLSLDDNASTISRAFDTYKGDAAFWFWITFIPQLCSSLSHREWKQARYLLLNLARLYPQAVFYHLRTQREEMQMMRKAMAARAAANRPGDLTMKDVNDTSASDTSPSASAAQTDGTPQGTTPTAPGMSDQMASHPRQAWEHVDEVLQTLKTTFPLLILSLETMVDQIQHKFKPSQEEDVYRHVSLLLSDAVQSYIVKMNQLDDDGSIPPNTVATLVRLLANLPVIIRKDFENDFITNKPSHYEYIQRLQQWRQKFETHLDARPRMQPLALLSHYLTEFQYSKIDEIEVPGQYTEDKDSNQHFVRVQKFAPKFEMCRSNGTYFKRITLHGNDNSKTSFVVQLPCQRHFRREDRVAQMFRTFNGALSRNKESRKRNLAFHLPAAVSCSPTVRLYQTDSSYITFGDIYDLHCEQKGLSREEPILFVGEKVRNVLKEYRHQLSKKHPTKVEYVTLKRDACDEVSSKMVPDDVLTKYMTRTMNGPDELWRMRKQFALQVAACSYMTYTFSISSRHPTRFQISRTTGFIAMTELLPAVAQPMPVYASNDVVPFRLTPNMHNFLGPIFTEGILVSGMMSIGRALTEPEFDLEQQLCLLSREEVAAWLQLRGRPWSVDAAFRQSATAHAEQIVKRAETMACKIERETATNANGGPPNSNVPVVQTVTNLISSATNPLQLAKMGELYQPWF</sequence>
<dbReference type="InterPro" id="IPR016024">
    <property type="entry name" value="ARM-type_fold"/>
</dbReference>
<organism evidence="5 6">
    <name type="scientific">Crepidotus variabilis</name>
    <dbReference type="NCBI Taxonomy" id="179855"/>
    <lineage>
        <taxon>Eukaryota</taxon>
        <taxon>Fungi</taxon>
        <taxon>Dikarya</taxon>
        <taxon>Basidiomycota</taxon>
        <taxon>Agaricomycotina</taxon>
        <taxon>Agaricomycetes</taxon>
        <taxon>Agaricomycetidae</taxon>
        <taxon>Agaricales</taxon>
        <taxon>Agaricineae</taxon>
        <taxon>Crepidotaceae</taxon>
        <taxon>Crepidotus</taxon>
    </lineage>
</organism>
<dbReference type="SUPFAM" id="SSF48371">
    <property type="entry name" value="ARM repeat"/>
    <property type="match status" value="3"/>
</dbReference>
<dbReference type="Pfam" id="PF02259">
    <property type="entry name" value="FAT"/>
    <property type="match status" value="1"/>
</dbReference>
<dbReference type="Proteomes" id="UP000807306">
    <property type="component" value="Unassembled WGS sequence"/>
</dbReference>
<feature type="compositionally biased region" description="Low complexity" evidence="2">
    <location>
        <begin position="2975"/>
        <end position="3003"/>
    </location>
</feature>
<dbReference type="InterPro" id="IPR011009">
    <property type="entry name" value="Kinase-like_dom_sf"/>
</dbReference>
<dbReference type="PROSITE" id="PS50290">
    <property type="entry name" value="PI3_4_KINASE_3"/>
    <property type="match status" value="1"/>
</dbReference>
<dbReference type="PANTHER" id="PTHR11139">
    <property type="entry name" value="ATAXIA TELANGIECTASIA MUTATED ATM -RELATED"/>
    <property type="match status" value="1"/>
</dbReference>
<gene>
    <name evidence="5" type="ORF">CPB83DRAFT_902237</name>
</gene>
<keyword evidence="6" id="KW-1185">Reference proteome</keyword>
<evidence type="ECO:0000259" key="3">
    <source>
        <dbReference type="PROSITE" id="PS50290"/>
    </source>
</evidence>
<dbReference type="InterPro" id="IPR003151">
    <property type="entry name" value="PIK-rel_kinase_FAT"/>
</dbReference>
<evidence type="ECO:0000256" key="2">
    <source>
        <dbReference type="SAM" id="MobiDB-lite"/>
    </source>
</evidence>
<reference evidence="5" key="1">
    <citation type="submission" date="2020-11" db="EMBL/GenBank/DDBJ databases">
        <authorList>
            <consortium name="DOE Joint Genome Institute"/>
            <person name="Ahrendt S."/>
            <person name="Riley R."/>
            <person name="Andreopoulos W."/>
            <person name="Labutti K."/>
            <person name="Pangilinan J."/>
            <person name="Ruiz-Duenas F.J."/>
            <person name="Barrasa J.M."/>
            <person name="Sanchez-Garcia M."/>
            <person name="Camarero S."/>
            <person name="Miyauchi S."/>
            <person name="Serrano A."/>
            <person name="Linde D."/>
            <person name="Babiker R."/>
            <person name="Drula E."/>
            <person name="Ayuso-Fernandez I."/>
            <person name="Pacheco R."/>
            <person name="Padilla G."/>
            <person name="Ferreira P."/>
            <person name="Barriuso J."/>
            <person name="Kellner H."/>
            <person name="Castanera R."/>
            <person name="Alfaro M."/>
            <person name="Ramirez L."/>
            <person name="Pisabarro A.G."/>
            <person name="Kuo A."/>
            <person name="Tritt A."/>
            <person name="Lipzen A."/>
            <person name="He G."/>
            <person name="Yan M."/>
            <person name="Ng V."/>
            <person name="Cullen D."/>
            <person name="Martin F."/>
            <person name="Rosso M.-N."/>
            <person name="Henrissat B."/>
            <person name="Hibbett D."/>
            <person name="Martinez A.T."/>
            <person name="Grigoriev I.V."/>
        </authorList>
    </citation>
    <scope>NUCLEOTIDE SEQUENCE</scope>
    <source>
        <strain evidence="5">CBS 506.95</strain>
    </source>
</reference>
<accession>A0A9P6JV97</accession>
<dbReference type="OrthoDB" id="5570127at2759"/>
<dbReference type="SMART" id="SM00146">
    <property type="entry name" value="PI3Kc"/>
    <property type="match status" value="1"/>
</dbReference>
<dbReference type="InterPro" id="IPR014009">
    <property type="entry name" value="PIK_FAT"/>
</dbReference>
<dbReference type="SUPFAM" id="SSF56112">
    <property type="entry name" value="Protein kinase-like (PK-like)"/>
    <property type="match status" value="1"/>
</dbReference>
<dbReference type="InterPro" id="IPR036940">
    <property type="entry name" value="PI3/4_kinase_cat_sf"/>
</dbReference>
<dbReference type="EMBL" id="MU157826">
    <property type="protein sequence ID" value="KAF9534286.1"/>
    <property type="molecule type" value="Genomic_DNA"/>
</dbReference>
<evidence type="ECO:0000313" key="6">
    <source>
        <dbReference type="Proteomes" id="UP000807306"/>
    </source>
</evidence>
<dbReference type="Pfam" id="PF20206">
    <property type="entry name" value="Tra1_ring"/>
    <property type="match status" value="1"/>
</dbReference>
<protein>
    <recommendedName>
        <fullName evidence="7">Non-specific serine/threonine protein kinase</fullName>
    </recommendedName>
</protein>
<comment type="similarity">
    <text evidence="1">Belongs to the PI3/PI4-kinase family. TRA1 subfamily.</text>
</comment>
<dbReference type="PROSITE" id="PS51189">
    <property type="entry name" value="FAT"/>
    <property type="match status" value="1"/>
</dbReference>
<comment type="caution">
    <text evidence="5">The sequence shown here is derived from an EMBL/GenBank/DDBJ whole genome shotgun (WGS) entry which is preliminary data.</text>
</comment>
<dbReference type="GO" id="GO:0006281">
    <property type="term" value="P:DNA repair"/>
    <property type="evidence" value="ECO:0007669"/>
    <property type="project" value="TreeGrafter"/>
</dbReference>
<dbReference type="InterPro" id="IPR046807">
    <property type="entry name" value="Tra1_central"/>
</dbReference>
<evidence type="ECO:0008006" key="7">
    <source>
        <dbReference type="Google" id="ProtNLM"/>
    </source>
</evidence>
<evidence type="ECO:0000259" key="4">
    <source>
        <dbReference type="PROSITE" id="PS51189"/>
    </source>
</evidence>
<dbReference type="CDD" id="cd05163">
    <property type="entry name" value="PIKK_TRRAP"/>
    <property type="match status" value="1"/>
</dbReference>